<accession>A0ACC3C859</accession>
<proteinExistence type="predicted"/>
<comment type="caution">
    <text evidence="1">The sequence shown here is derived from an EMBL/GenBank/DDBJ whole genome shotgun (WGS) entry which is preliminary data.</text>
</comment>
<keyword evidence="2" id="KW-1185">Reference proteome</keyword>
<name>A0ACC3C859_PYRYE</name>
<dbReference type="EMBL" id="CM020619">
    <property type="protein sequence ID" value="KAK1866165.1"/>
    <property type="molecule type" value="Genomic_DNA"/>
</dbReference>
<reference evidence="1" key="1">
    <citation type="submission" date="2019-11" db="EMBL/GenBank/DDBJ databases">
        <title>Nori genome reveals adaptations in red seaweeds to the harsh intertidal environment.</title>
        <authorList>
            <person name="Wang D."/>
            <person name="Mao Y."/>
        </authorList>
    </citation>
    <scope>NUCLEOTIDE SEQUENCE</scope>
    <source>
        <tissue evidence="1">Gametophyte</tissue>
    </source>
</reference>
<evidence type="ECO:0000313" key="1">
    <source>
        <dbReference type="EMBL" id="KAK1866165.1"/>
    </source>
</evidence>
<dbReference type="Proteomes" id="UP000798662">
    <property type="component" value="Chromosome 2"/>
</dbReference>
<protein>
    <submittedName>
        <fullName evidence="1">Uncharacterized protein</fullName>
    </submittedName>
</protein>
<organism evidence="1 2">
    <name type="scientific">Pyropia yezoensis</name>
    <name type="common">Susabi-nori</name>
    <name type="synonym">Porphyra yezoensis</name>
    <dbReference type="NCBI Taxonomy" id="2788"/>
    <lineage>
        <taxon>Eukaryota</taxon>
        <taxon>Rhodophyta</taxon>
        <taxon>Bangiophyceae</taxon>
        <taxon>Bangiales</taxon>
        <taxon>Bangiaceae</taxon>
        <taxon>Pyropia</taxon>
    </lineage>
</organism>
<gene>
    <name evidence="1" type="ORF">I4F81_008685</name>
</gene>
<sequence length="396" mass="41237">MAATEAAPAAAAPAASASATPPAATEAATTSSVDGDSSILGSELGAAAAHLASLTGDTDLVARFETMASSKDGVSATTALSTALAAALDAGPPADAAAPADGAKQSGEADLEGCVQVLLSLVKNVCHMEEGVVRAVAKALSSGEGYGSLRLRSMALLYNSVPEASTTVRYALLLDTIRLAARVGRVDMVADSVVPQLSHYIATWGLSKDAARDLYAAAYDAMASCGDTYTSAAFDINFQRLKTLNASATIFRLLDLFVHGVLPDLTAFLAEDGVTAAVDAAGVDTAAAVHKMRLLSLISLGLDSQQLSYETIASALDVPEAEVEEWVIRAIGLDLVDAKLNQLDRTVAVHRSTQRAFSKEEWRPLSERINVWKENVAELVITLAEARNNKQAPYAM</sequence>
<evidence type="ECO:0000313" key="2">
    <source>
        <dbReference type="Proteomes" id="UP000798662"/>
    </source>
</evidence>